<dbReference type="SUPFAM" id="SSF49785">
    <property type="entry name" value="Galactose-binding domain-like"/>
    <property type="match status" value="1"/>
</dbReference>
<evidence type="ECO:0000259" key="9">
    <source>
        <dbReference type="Pfam" id="PF02838"/>
    </source>
</evidence>
<dbReference type="AlphaFoldDB" id="A0A9X0YN63"/>
<evidence type="ECO:0000313" key="11">
    <source>
        <dbReference type="EMBL" id="MDQ0335651.1"/>
    </source>
</evidence>
<dbReference type="RefSeq" id="WP_057784254.1">
    <property type="nucleotide sequence ID" value="NZ_JAGGJQ010000005.1"/>
</dbReference>
<dbReference type="Pfam" id="PF00728">
    <property type="entry name" value="Glyco_hydro_20"/>
    <property type="match status" value="1"/>
</dbReference>
<dbReference type="InterPro" id="IPR000421">
    <property type="entry name" value="FA58C"/>
</dbReference>
<gene>
    <name evidence="10" type="ORF">J2Z56_001978</name>
    <name evidence="11" type="ORF">J2Z57_002102</name>
</gene>
<dbReference type="PANTHER" id="PTHR22600">
    <property type="entry name" value="BETA-HEXOSAMINIDASE"/>
    <property type="match status" value="1"/>
</dbReference>
<evidence type="ECO:0000259" key="8">
    <source>
        <dbReference type="Pfam" id="PF00754"/>
    </source>
</evidence>
<protein>
    <recommendedName>
        <fullName evidence="3">beta-N-acetylhexosaminidase</fullName>
        <ecNumber evidence="3">3.2.1.52</ecNumber>
    </recommendedName>
</protein>
<evidence type="ECO:0000256" key="4">
    <source>
        <dbReference type="ARBA" id="ARBA00022801"/>
    </source>
</evidence>
<dbReference type="Gene3D" id="3.30.379.10">
    <property type="entry name" value="Chitobiase/beta-hexosaminidase domain 2-like"/>
    <property type="match status" value="1"/>
</dbReference>
<dbReference type="InterPro" id="IPR025705">
    <property type="entry name" value="Beta_hexosaminidase_sua/sub"/>
</dbReference>
<dbReference type="InterPro" id="IPR015882">
    <property type="entry name" value="HEX_bac_N"/>
</dbReference>
<dbReference type="Proteomes" id="UP001231587">
    <property type="component" value="Unassembled WGS sequence"/>
</dbReference>
<dbReference type="GO" id="GO:0016020">
    <property type="term" value="C:membrane"/>
    <property type="evidence" value="ECO:0007669"/>
    <property type="project" value="TreeGrafter"/>
</dbReference>
<evidence type="ECO:0000256" key="1">
    <source>
        <dbReference type="ARBA" id="ARBA00001231"/>
    </source>
</evidence>
<feature type="domain" description="F5/8 type C" evidence="8">
    <location>
        <begin position="667"/>
        <end position="761"/>
    </location>
</feature>
<feature type="domain" description="Glycoside hydrolase family 20 catalytic" evidence="7">
    <location>
        <begin position="170"/>
        <end position="521"/>
    </location>
</feature>
<keyword evidence="5 10" id="KW-0326">Glycosidase</keyword>
<evidence type="ECO:0000256" key="2">
    <source>
        <dbReference type="ARBA" id="ARBA00006285"/>
    </source>
</evidence>
<dbReference type="SUPFAM" id="SSF51445">
    <property type="entry name" value="(Trans)glycosidases"/>
    <property type="match status" value="1"/>
</dbReference>
<dbReference type="GO" id="GO:0005975">
    <property type="term" value="P:carbohydrate metabolic process"/>
    <property type="evidence" value="ECO:0007669"/>
    <property type="project" value="InterPro"/>
</dbReference>
<dbReference type="Pfam" id="PF00754">
    <property type="entry name" value="F5_F8_type_C"/>
    <property type="match status" value="1"/>
</dbReference>
<reference evidence="10" key="1">
    <citation type="submission" date="2021-03" db="EMBL/GenBank/DDBJ databases">
        <title>Genomic Encyclopedia of Type Strains, Phase IV (KMG-IV): sequencing the most valuable type-strain genomes for metagenomic binning, comparative biology and taxonomic classification.</title>
        <authorList>
            <person name="Goeker M."/>
        </authorList>
    </citation>
    <scope>NUCLEOTIDE SEQUENCE</scope>
    <source>
        <strain evidence="10">DSM 15523</strain>
        <strain evidence="11 13">DSM 16476</strain>
    </source>
</reference>
<proteinExistence type="inferred from homology"/>
<evidence type="ECO:0000256" key="3">
    <source>
        <dbReference type="ARBA" id="ARBA00012663"/>
    </source>
</evidence>
<dbReference type="Pfam" id="PF13287">
    <property type="entry name" value="Fn3_assoc"/>
    <property type="match status" value="1"/>
</dbReference>
<feature type="domain" description="Beta-hexosaminidase bacterial type N-terminal" evidence="9">
    <location>
        <begin position="37"/>
        <end position="166"/>
    </location>
</feature>
<name>A0A9X0YN63_9FLAO</name>
<comment type="catalytic activity">
    <reaction evidence="1">
        <text>Hydrolysis of terminal non-reducing N-acetyl-D-hexosamine residues in N-acetyl-beta-D-hexosaminides.</text>
        <dbReference type="EC" id="3.2.1.52"/>
    </reaction>
</comment>
<dbReference type="InterPro" id="IPR015883">
    <property type="entry name" value="Glyco_hydro_20_cat"/>
</dbReference>
<evidence type="ECO:0000313" key="10">
    <source>
        <dbReference type="EMBL" id="MBP1840051.1"/>
    </source>
</evidence>
<feature type="active site" description="Proton donor" evidence="6">
    <location>
        <position position="352"/>
    </location>
</feature>
<dbReference type="Pfam" id="PF02838">
    <property type="entry name" value="Glyco_hydro_20b"/>
    <property type="match status" value="1"/>
</dbReference>
<dbReference type="EMBL" id="JAUSUU010000006">
    <property type="protein sequence ID" value="MDQ0335651.1"/>
    <property type="molecule type" value="Genomic_DNA"/>
</dbReference>
<dbReference type="PANTHER" id="PTHR22600:SF57">
    <property type="entry name" value="BETA-N-ACETYLHEXOSAMINIDASE"/>
    <property type="match status" value="1"/>
</dbReference>
<dbReference type="EMBL" id="JAGGJQ010000005">
    <property type="protein sequence ID" value="MBP1840051.1"/>
    <property type="molecule type" value="Genomic_DNA"/>
</dbReference>
<dbReference type="GO" id="GO:0030203">
    <property type="term" value="P:glycosaminoglycan metabolic process"/>
    <property type="evidence" value="ECO:0007669"/>
    <property type="project" value="TreeGrafter"/>
</dbReference>
<organism evidence="10 12">
    <name type="scientific">Formosa algae</name>
    <dbReference type="NCBI Taxonomy" id="225843"/>
    <lineage>
        <taxon>Bacteria</taxon>
        <taxon>Pseudomonadati</taxon>
        <taxon>Bacteroidota</taxon>
        <taxon>Flavobacteriia</taxon>
        <taxon>Flavobacteriales</taxon>
        <taxon>Flavobacteriaceae</taxon>
        <taxon>Formosa</taxon>
    </lineage>
</organism>
<dbReference type="Proteomes" id="UP001138672">
    <property type="component" value="Unassembled WGS sequence"/>
</dbReference>
<dbReference type="PROSITE" id="PS51257">
    <property type="entry name" value="PROKAR_LIPOPROTEIN"/>
    <property type="match status" value="1"/>
</dbReference>
<dbReference type="InterPro" id="IPR017853">
    <property type="entry name" value="GH"/>
</dbReference>
<sequence>MTKTSKLNINYTLIIIFFVLLSACQSKNDKVYTEADIHIIPKVETLQLKSGVFKFNETTQFVVSNESQKPAAQLLINKFKSSAQLDLEITAQSSDENVIVFELDSNLEPEHYILDVSEKKIIIKASDNSGFLYAVQSLRQLLPTAIESQSPVIGINWEVPSLKIEDGPRFKWRGLMLDLSRHFFDKDYLLETIDALSLLKMNVLHLHLVDDQGWRIEIKKYPKLTEIGAWRVDQEDKPWGSRTVNSPDEKGTYGGFLTQDQLKEVVAYAQLKGVEIIPEIEMPAHVSSAIAAYPELSCFDNPKQIAVPSGALWPITDIYCAGKEHTFEFLEDVLTEVMTVFPSKYIHIGGDEATKTHWETCPYCQKRINDEHLEDVEELQSYFIKRIEKFINSKGKKLIGWDEILEGGLAPDATVMSWRGFKGGLEAAAQGHDVVMTPVSHSYFDYYQGPPELEPVAGGSVTTVSKVYQFDPVVDSMTEEEAKHVLGGQANLWAEHIPTESHSQYMIFPRLTALAETVWSAKALRNWDDFSKRLPSAFERYEYLGINYAKSSFIVTSDMQTDLEEKTVSLVLHNEYADSDIRYALNDAQLNRESKPYTKPIVLNNTTIVKAGLFKNDSLVGPIFTDTITFHNAVAHKVNYQTIYHERYAGTGTSNLVNTLRGTKNFRDGRWQAWLNTPLEVTIDLEDEKPISQITFGTMENQKNGIYYPSSIEVLVSKDGITYKSVRSINRPFVFNTEPELHNFKLDFKLQHARFIKVKASIAKNVENAKERWLFVDEILIN</sequence>
<dbReference type="OrthoDB" id="9763537at2"/>
<comment type="caution">
    <text evidence="10">The sequence shown here is derived from an EMBL/GenBank/DDBJ whole genome shotgun (WGS) entry which is preliminary data.</text>
</comment>
<dbReference type="InterPro" id="IPR029018">
    <property type="entry name" value="Hex-like_dom2"/>
</dbReference>
<dbReference type="PRINTS" id="PR00738">
    <property type="entry name" value="GLHYDRLASE20"/>
</dbReference>
<comment type="similarity">
    <text evidence="2">Belongs to the glycosyl hydrolase 20 family.</text>
</comment>
<evidence type="ECO:0000259" key="7">
    <source>
        <dbReference type="Pfam" id="PF00728"/>
    </source>
</evidence>
<dbReference type="InterPro" id="IPR026876">
    <property type="entry name" value="Fn3_assoc_repeat"/>
</dbReference>
<evidence type="ECO:0000256" key="6">
    <source>
        <dbReference type="PIRSR" id="PIRSR625705-1"/>
    </source>
</evidence>
<dbReference type="GO" id="GO:0004563">
    <property type="term" value="F:beta-N-acetylhexosaminidase activity"/>
    <property type="evidence" value="ECO:0007669"/>
    <property type="project" value="UniProtKB-EC"/>
</dbReference>
<dbReference type="Gene3D" id="3.20.20.80">
    <property type="entry name" value="Glycosidases"/>
    <property type="match status" value="1"/>
</dbReference>
<evidence type="ECO:0000256" key="5">
    <source>
        <dbReference type="ARBA" id="ARBA00023295"/>
    </source>
</evidence>
<dbReference type="Gene3D" id="2.60.120.260">
    <property type="entry name" value="Galactose-binding domain-like"/>
    <property type="match status" value="1"/>
</dbReference>
<evidence type="ECO:0000313" key="12">
    <source>
        <dbReference type="Proteomes" id="UP001138672"/>
    </source>
</evidence>
<keyword evidence="13" id="KW-1185">Reference proteome</keyword>
<dbReference type="SUPFAM" id="SSF55545">
    <property type="entry name" value="beta-N-acetylhexosaminidase-like domain"/>
    <property type="match status" value="1"/>
</dbReference>
<dbReference type="EC" id="3.2.1.52" evidence="3"/>
<accession>A0A9X0YN63</accession>
<dbReference type="CDD" id="cd06563">
    <property type="entry name" value="GH20_chitobiase-like"/>
    <property type="match status" value="1"/>
</dbReference>
<keyword evidence="4 10" id="KW-0378">Hydrolase</keyword>
<dbReference type="InterPro" id="IPR008979">
    <property type="entry name" value="Galactose-bd-like_sf"/>
</dbReference>
<evidence type="ECO:0000313" key="13">
    <source>
        <dbReference type="Proteomes" id="UP001231587"/>
    </source>
</evidence>